<evidence type="ECO:0000313" key="2">
    <source>
        <dbReference type="Proteomes" id="UP000266861"/>
    </source>
</evidence>
<reference evidence="1 2" key="1">
    <citation type="submission" date="2018-08" db="EMBL/GenBank/DDBJ databases">
        <title>Genome and evolution of the arbuscular mycorrhizal fungus Diversispora epigaea (formerly Glomus versiforme) and its bacterial endosymbionts.</title>
        <authorList>
            <person name="Sun X."/>
            <person name="Fei Z."/>
            <person name="Harrison M."/>
        </authorList>
    </citation>
    <scope>NUCLEOTIDE SEQUENCE [LARGE SCALE GENOMIC DNA]</scope>
    <source>
        <strain evidence="1 2">IT104</strain>
    </source>
</reference>
<accession>A0A397IZJ6</accession>
<proteinExistence type="predicted"/>
<dbReference type="Pfam" id="PF08238">
    <property type="entry name" value="Sel1"/>
    <property type="match status" value="1"/>
</dbReference>
<gene>
    <name evidence="1" type="ORF">Glove_168g27</name>
</gene>
<name>A0A397IZJ6_9GLOM</name>
<dbReference type="InterPro" id="IPR011990">
    <property type="entry name" value="TPR-like_helical_dom_sf"/>
</dbReference>
<dbReference type="OrthoDB" id="2384430at2759"/>
<dbReference type="InterPro" id="IPR006597">
    <property type="entry name" value="Sel1-like"/>
</dbReference>
<dbReference type="AlphaFoldDB" id="A0A397IZJ6"/>
<dbReference type="Gene3D" id="1.25.40.10">
    <property type="entry name" value="Tetratricopeptide repeat domain"/>
    <property type="match status" value="1"/>
</dbReference>
<dbReference type="SUPFAM" id="SSF81901">
    <property type="entry name" value="HCP-like"/>
    <property type="match status" value="1"/>
</dbReference>
<sequence length="84" mass="9982">MQKTYHKKLKFLYEIEEVKHDSIAKMLVPYVNRLNMSLNPFMLGADLFKSAEEGNKDGRYNLSYCYYHGIGTTKNDEKAFLWYM</sequence>
<comment type="caution">
    <text evidence="1">The sequence shown here is derived from an EMBL/GenBank/DDBJ whole genome shotgun (WGS) entry which is preliminary data.</text>
</comment>
<keyword evidence="2" id="KW-1185">Reference proteome</keyword>
<evidence type="ECO:0000313" key="1">
    <source>
        <dbReference type="EMBL" id="RHZ78100.1"/>
    </source>
</evidence>
<protein>
    <submittedName>
        <fullName evidence="1">Uncharacterized protein</fullName>
    </submittedName>
</protein>
<organism evidence="1 2">
    <name type="scientific">Diversispora epigaea</name>
    <dbReference type="NCBI Taxonomy" id="1348612"/>
    <lineage>
        <taxon>Eukaryota</taxon>
        <taxon>Fungi</taxon>
        <taxon>Fungi incertae sedis</taxon>
        <taxon>Mucoromycota</taxon>
        <taxon>Glomeromycotina</taxon>
        <taxon>Glomeromycetes</taxon>
        <taxon>Diversisporales</taxon>
        <taxon>Diversisporaceae</taxon>
        <taxon>Diversispora</taxon>
    </lineage>
</organism>
<dbReference type="EMBL" id="PQFF01000158">
    <property type="protein sequence ID" value="RHZ78100.1"/>
    <property type="molecule type" value="Genomic_DNA"/>
</dbReference>
<dbReference type="Proteomes" id="UP000266861">
    <property type="component" value="Unassembled WGS sequence"/>
</dbReference>